<dbReference type="CDD" id="cd15482">
    <property type="entry name" value="Sialidase_non-viral"/>
    <property type="match status" value="1"/>
</dbReference>
<sequence length="389" mass="42338">MNKFLPKITPFLAPANIAEIESAQQKSYPARKLPEIGEIRIPAIAEINHTLYAFFDVRPKPKGSLNGNEFNGKTLASDLPNPNQIYYCPLTAPLHSQPLHTLCPQMPQISSDTAIATDPFSGEIHIAFASIPENSQTGYFDSRYDGEHLLPGLLFGTDLNTLTYRPLTELYEILPAPDGEPLHPDAIFATSGSSITHNGAALLPYIARKGKTTFSYVIHFRAGEIAAISDPITTPNTLLDESTLAKIDGKIWINSRVQGFVGVGSGQRYLANSTDGIHFTRPVQWLLPDPGCNAKQIGKYFIHPHCTIARKNGAIINLPEEFLHAPNLRISDATPATSQPIVNFGSGSFGYCDAAISEGKLAVLFEYDHGLSLAELPDFTSDPDPSSQI</sequence>
<dbReference type="SUPFAM" id="SSF50939">
    <property type="entry name" value="Sialidases"/>
    <property type="match status" value="1"/>
</dbReference>
<keyword evidence="2" id="KW-1185">Reference proteome</keyword>
<protein>
    <recommendedName>
        <fullName evidence="3">Glycosidase</fullName>
    </recommendedName>
</protein>
<dbReference type="InterPro" id="IPR036278">
    <property type="entry name" value="Sialidase_sf"/>
</dbReference>
<dbReference type="Gene3D" id="2.120.10.10">
    <property type="match status" value="1"/>
</dbReference>
<evidence type="ECO:0000313" key="1">
    <source>
        <dbReference type="EMBL" id="MDR6939746.1"/>
    </source>
</evidence>
<proteinExistence type="predicted"/>
<name>A0ABU1T3B8_9ACTO</name>
<evidence type="ECO:0008006" key="3">
    <source>
        <dbReference type="Google" id="ProtNLM"/>
    </source>
</evidence>
<reference evidence="1 2" key="1">
    <citation type="submission" date="2023-07" db="EMBL/GenBank/DDBJ databases">
        <title>Sequencing the genomes of 1000 actinobacteria strains.</title>
        <authorList>
            <person name="Klenk H.-P."/>
        </authorList>
    </citation>
    <scope>NUCLEOTIDE SEQUENCE [LARGE SCALE GENOMIC DNA]</scope>
    <source>
        <strain evidence="1 2">DSM 15539</strain>
    </source>
</reference>
<dbReference type="Proteomes" id="UP001266099">
    <property type="component" value="Unassembled WGS sequence"/>
</dbReference>
<gene>
    <name evidence="1" type="ORF">J2S36_001289</name>
</gene>
<dbReference type="EMBL" id="JAVDUJ010000001">
    <property type="protein sequence ID" value="MDR6939746.1"/>
    <property type="molecule type" value="Genomic_DNA"/>
</dbReference>
<evidence type="ECO:0000313" key="2">
    <source>
        <dbReference type="Proteomes" id="UP001266099"/>
    </source>
</evidence>
<comment type="caution">
    <text evidence="1">The sequence shown here is derived from an EMBL/GenBank/DDBJ whole genome shotgun (WGS) entry which is preliminary data.</text>
</comment>
<dbReference type="RefSeq" id="WP_309956663.1">
    <property type="nucleotide sequence ID" value="NZ_JAVDUJ010000001.1"/>
</dbReference>
<organism evidence="1 2">
    <name type="scientific">Arcanobacterium hippocoleae</name>
    <dbReference type="NCBI Taxonomy" id="149017"/>
    <lineage>
        <taxon>Bacteria</taxon>
        <taxon>Bacillati</taxon>
        <taxon>Actinomycetota</taxon>
        <taxon>Actinomycetes</taxon>
        <taxon>Actinomycetales</taxon>
        <taxon>Actinomycetaceae</taxon>
        <taxon>Arcanobacterium</taxon>
    </lineage>
</organism>
<accession>A0ABU1T3B8</accession>